<keyword evidence="3" id="KW-1185">Reference proteome</keyword>
<evidence type="ECO:0000256" key="1">
    <source>
        <dbReference type="SAM" id="SignalP"/>
    </source>
</evidence>
<keyword evidence="1" id="KW-0732">Signal</keyword>
<accession>A0A8S9YYB3</accession>
<proteinExistence type="predicted"/>
<dbReference type="Proteomes" id="UP000822476">
    <property type="component" value="Unassembled WGS sequence"/>
</dbReference>
<dbReference type="OrthoDB" id="6274103at2759"/>
<dbReference type="AlphaFoldDB" id="A0A8S9YYB3"/>
<evidence type="ECO:0000313" key="2">
    <source>
        <dbReference type="EMBL" id="KAF7258093.1"/>
    </source>
</evidence>
<sequence>MWSLTVYASIIVVTVVLPFSLSKCPKNFTDVGSKVCLIVIKQPSFYCDAHRICDQEGRNSGQRLFMIGRHAHKLSVNLFGLTIFHTGINSFLENLGKLRNGWQVSEPGYISDVLNATDIPWSLLEPFENGEQVVSFLSGGLYAKRQSSLFTYPVCELSNVAYPNKTGVSKFNRNYPRPLASNFMELDLSVGCFRQTTAASALACGLKCRLLDECFTFYFNQQRKDCRLSLYVDSRLPKSLQNTPGEWMRFRRKP</sequence>
<gene>
    <name evidence="2" type="ORF">EG68_04964</name>
</gene>
<name>A0A8S9YYB3_9TREM</name>
<evidence type="ECO:0000313" key="3">
    <source>
        <dbReference type="Proteomes" id="UP000822476"/>
    </source>
</evidence>
<feature type="chain" id="PRO_5035839848" description="Apple domain-containing protein" evidence="1">
    <location>
        <begin position="19"/>
        <end position="254"/>
    </location>
</feature>
<comment type="caution">
    <text evidence="2">The sequence shown here is derived from an EMBL/GenBank/DDBJ whole genome shotgun (WGS) entry which is preliminary data.</text>
</comment>
<organism evidence="2 3">
    <name type="scientific">Paragonimus skrjabini miyazakii</name>
    <dbReference type="NCBI Taxonomy" id="59628"/>
    <lineage>
        <taxon>Eukaryota</taxon>
        <taxon>Metazoa</taxon>
        <taxon>Spiralia</taxon>
        <taxon>Lophotrochozoa</taxon>
        <taxon>Platyhelminthes</taxon>
        <taxon>Trematoda</taxon>
        <taxon>Digenea</taxon>
        <taxon>Plagiorchiida</taxon>
        <taxon>Troglotremata</taxon>
        <taxon>Troglotrematidae</taxon>
        <taxon>Paragonimus</taxon>
    </lineage>
</organism>
<feature type="signal peptide" evidence="1">
    <location>
        <begin position="1"/>
        <end position="18"/>
    </location>
</feature>
<protein>
    <recommendedName>
        <fullName evidence="4">Apple domain-containing protein</fullName>
    </recommendedName>
</protein>
<dbReference type="EMBL" id="JTDE01001947">
    <property type="protein sequence ID" value="KAF7258093.1"/>
    <property type="molecule type" value="Genomic_DNA"/>
</dbReference>
<evidence type="ECO:0008006" key="4">
    <source>
        <dbReference type="Google" id="ProtNLM"/>
    </source>
</evidence>
<reference evidence="2" key="1">
    <citation type="submission" date="2019-07" db="EMBL/GenBank/DDBJ databases">
        <title>Annotation for the trematode Paragonimus miyazaki's.</title>
        <authorList>
            <person name="Choi Y.-J."/>
        </authorList>
    </citation>
    <scope>NUCLEOTIDE SEQUENCE</scope>
    <source>
        <strain evidence="2">Japan</strain>
    </source>
</reference>